<evidence type="ECO:0000256" key="5">
    <source>
        <dbReference type="SAM" id="MobiDB-lite"/>
    </source>
</evidence>
<feature type="transmembrane region" description="Helical" evidence="6">
    <location>
        <begin position="343"/>
        <end position="361"/>
    </location>
</feature>
<dbReference type="GO" id="GO:0016020">
    <property type="term" value="C:membrane"/>
    <property type="evidence" value="ECO:0007669"/>
    <property type="project" value="UniProtKB-SubCell"/>
</dbReference>
<evidence type="ECO:0000259" key="7">
    <source>
        <dbReference type="Pfam" id="PF00892"/>
    </source>
</evidence>
<evidence type="ECO:0000256" key="6">
    <source>
        <dbReference type="SAM" id="Phobius"/>
    </source>
</evidence>
<evidence type="ECO:0000313" key="8">
    <source>
        <dbReference type="EMBL" id="KAH8986197.1"/>
    </source>
</evidence>
<feature type="transmembrane region" description="Helical" evidence="6">
    <location>
        <begin position="162"/>
        <end position="179"/>
    </location>
</feature>
<dbReference type="SUPFAM" id="SSF103481">
    <property type="entry name" value="Multidrug resistance efflux transporter EmrE"/>
    <property type="match status" value="2"/>
</dbReference>
<dbReference type="Pfam" id="PF00892">
    <property type="entry name" value="EamA"/>
    <property type="match status" value="2"/>
</dbReference>
<feature type="transmembrane region" description="Helical" evidence="6">
    <location>
        <begin position="129"/>
        <end position="150"/>
    </location>
</feature>
<dbReference type="Proteomes" id="UP001201163">
    <property type="component" value="Unassembled WGS sequence"/>
</dbReference>
<feature type="region of interest" description="Disordered" evidence="5">
    <location>
        <begin position="371"/>
        <end position="393"/>
    </location>
</feature>
<dbReference type="AlphaFoldDB" id="A0AAD4QB41"/>
<keyword evidence="3 6" id="KW-1133">Transmembrane helix</keyword>
<evidence type="ECO:0000313" key="9">
    <source>
        <dbReference type="Proteomes" id="UP001201163"/>
    </source>
</evidence>
<feature type="transmembrane region" description="Helical" evidence="6">
    <location>
        <begin position="288"/>
        <end position="308"/>
    </location>
</feature>
<feature type="transmembrane region" description="Helical" evidence="6">
    <location>
        <begin position="226"/>
        <end position="245"/>
    </location>
</feature>
<name>A0AAD4QB41_9AGAM</name>
<feature type="transmembrane region" description="Helical" evidence="6">
    <location>
        <begin position="100"/>
        <end position="117"/>
    </location>
</feature>
<feature type="transmembrane region" description="Helical" evidence="6">
    <location>
        <begin position="320"/>
        <end position="337"/>
    </location>
</feature>
<dbReference type="EMBL" id="JAKELL010000056">
    <property type="protein sequence ID" value="KAH8986197.1"/>
    <property type="molecule type" value="Genomic_DNA"/>
</dbReference>
<accession>A0AAD4QB41</accession>
<reference evidence="8" key="1">
    <citation type="submission" date="2022-01" db="EMBL/GenBank/DDBJ databases">
        <title>Comparative genomics reveals a dynamic genome evolution in the ectomycorrhizal milk-cap (Lactarius) mushrooms.</title>
        <authorList>
            <consortium name="DOE Joint Genome Institute"/>
            <person name="Lebreton A."/>
            <person name="Tang N."/>
            <person name="Kuo A."/>
            <person name="LaButti K."/>
            <person name="Drula E."/>
            <person name="Barry K."/>
            <person name="Clum A."/>
            <person name="Lipzen A."/>
            <person name="Mousain D."/>
            <person name="Ng V."/>
            <person name="Wang R."/>
            <person name="Wang X."/>
            <person name="Dai Y."/>
            <person name="Henrissat B."/>
            <person name="Grigoriev I.V."/>
            <person name="Guerin-Laguette A."/>
            <person name="Yu F."/>
            <person name="Martin F.M."/>
        </authorList>
    </citation>
    <scope>NUCLEOTIDE SEQUENCE</scope>
    <source>
        <strain evidence="8">QP</strain>
    </source>
</reference>
<dbReference type="PANTHER" id="PTHR22911:SF6">
    <property type="entry name" value="SOLUTE CARRIER FAMILY 35 MEMBER G1"/>
    <property type="match status" value="1"/>
</dbReference>
<proteinExistence type="predicted"/>
<feature type="transmembrane region" description="Helical" evidence="6">
    <location>
        <begin position="60"/>
        <end position="80"/>
    </location>
</feature>
<feature type="transmembrane region" description="Helical" evidence="6">
    <location>
        <begin position="257"/>
        <end position="276"/>
    </location>
</feature>
<dbReference type="InterPro" id="IPR037185">
    <property type="entry name" value="EmrE-like"/>
</dbReference>
<evidence type="ECO:0000256" key="3">
    <source>
        <dbReference type="ARBA" id="ARBA00022989"/>
    </source>
</evidence>
<keyword evidence="4 6" id="KW-0472">Membrane</keyword>
<feature type="transmembrane region" description="Helical" evidence="6">
    <location>
        <begin position="188"/>
        <end position="206"/>
    </location>
</feature>
<feature type="region of interest" description="Disordered" evidence="5">
    <location>
        <begin position="26"/>
        <end position="48"/>
    </location>
</feature>
<gene>
    <name evidence="8" type="ORF">EDB92DRAFT_1949306</name>
</gene>
<comment type="subcellular location">
    <subcellularLocation>
        <location evidence="1">Membrane</location>
        <topology evidence="1">Multi-pass membrane protein</topology>
    </subcellularLocation>
</comment>
<feature type="domain" description="EamA" evidence="7">
    <location>
        <begin position="65"/>
        <end position="202"/>
    </location>
</feature>
<evidence type="ECO:0000256" key="2">
    <source>
        <dbReference type="ARBA" id="ARBA00022692"/>
    </source>
</evidence>
<comment type="caution">
    <text evidence="8">The sequence shown here is derived from an EMBL/GenBank/DDBJ whole genome shotgun (WGS) entry which is preliminary data.</text>
</comment>
<keyword evidence="9" id="KW-1185">Reference proteome</keyword>
<evidence type="ECO:0000256" key="1">
    <source>
        <dbReference type="ARBA" id="ARBA00004141"/>
    </source>
</evidence>
<feature type="domain" description="EamA" evidence="7">
    <location>
        <begin position="228"/>
        <end position="360"/>
    </location>
</feature>
<keyword evidence="2 6" id="KW-0812">Transmembrane</keyword>
<sequence>MTTICPFNTSVTTQYASLSSGLELPPDHADMPEETSPLLQPEPAPQRTTSERWRSARSSFLDVNLGLFLVVASQFFFSAMNMSVKWLNSSDEPVPILEIILVRTTITCLFSFVYMYWKNISDPLLGPKGIRTLLALRGFSGSLAVFGVYFSLQYLSLSDATVLTFVAPILTGFSGAAFLKEHLPIGEILAGLFSFVGVVLISRPQFLFGLQASAGPSEATPAQRMLSIIAALFGILGIAGSYLTLRAMRERTHVIHPVVSFSLQSVLISALSIMLFKVPLVVPKRTLGLAMLFLNALFGILGQVFLTIGLQRETAARGSLAIYTSVIFAMVFEFTIFHTTPPALSIIGTLMIVSSAIYITLTKKTVIKPEADSSSKRSLHGASASDYDDYPEA</sequence>
<dbReference type="PANTHER" id="PTHR22911">
    <property type="entry name" value="ACYL-MALONYL CONDENSING ENZYME-RELATED"/>
    <property type="match status" value="1"/>
</dbReference>
<dbReference type="InterPro" id="IPR000620">
    <property type="entry name" value="EamA_dom"/>
</dbReference>
<evidence type="ECO:0000256" key="4">
    <source>
        <dbReference type="ARBA" id="ARBA00023136"/>
    </source>
</evidence>
<protein>
    <recommendedName>
        <fullName evidence="7">EamA domain-containing protein</fullName>
    </recommendedName>
</protein>
<organism evidence="8 9">
    <name type="scientific">Lactarius akahatsu</name>
    <dbReference type="NCBI Taxonomy" id="416441"/>
    <lineage>
        <taxon>Eukaryota</taxon>
        <taxon>Fungi</taxon>
        <taxon>Dikarya</taxon>
        <taxon>Basidiomycota</taxon>
        <taxon>Agaricomycotina</taxon>
        <taxon>Agaricomycetes</taxon>
        <taxon>Russulales</taxon>
        <taxon>Russulaceae</taxon>
        <taxon>Lactarius</taxon>
    </lineage>
</organism>